<evidence type="ECO:0000313" key="2">
    <source>
        <dbReference type="Proteomes" id="UP000224567"/>
    </source>
</evidence>
<dbReference type="OrthoDB" id="10256309at2759"/>
<sequence length="156" mass="16898">MFSYGEKEKERFNRILKYYEGTLNFHNFTRRTKAYDPAAKRYIISFNANTVVNVQGIKFENCEVIGVVNNYKSNNNVNSTGAGDSPDLSKTIVEAGLGAANNDERTDNVDYAGAGLAVTETVAQVDLGSINNGESTDNVSSTGDGLKVVKTVVEAI</sequence>
<name>A0A2G2VYN1_CAPBA</name>
<reference evidence="2" key="2">
    <citation type="journal article" date="2017" name="J. Anim. Genet.">
        <title>Multiple reference genome sequences of hot pepper reveal the massive evolution of plant disease resistance genes by retroduplication.</title>
        <authorList>
            <person name="Kim S."/>
            <person name="Park J."/>
            <person name="Yeom S.-I."/>
            <person name="Kim Y.-M."/>
            <person name="Seo E."/>
            <person name="Kim K.-T."/>
            <person name="Kim M.-S."/>
            <person name="Lee J.M."/>
            <person name="Cheong K."/>
            <person name="Shin H.-S."/>
            <person name="Kim S.-B."/>
            <person name="Han K."/>
            <person name="Lee J."/>
            <person name="Park M."/>
            <person name="Lee H.-A."/>
            <person name="Lee H.-Y."/>
            <person name="Lee Y."/>
            <person name="Oh S."/>
            <person name="Lee J.H."/>
            <person name="Choi E."/>
            <person name="Choi E."/>
            <person name="Lee S.E."/>
            <person name="Jeon J."/>
            <person name="Kim H."/>
            <person name="Choi G."/>
            <person name="Song H."/>
            <person name="Lee J."/>
            <person name="Lee S.-C."/>
            <person name="Kwon J.-K."/>
            <person name="Lee H.-Y."/>
            <person name="Koo N."/>
            <person name="Hong Y."/>
            <person name="Kim R.W."/>
            <person name="Kang W.-H."/>
            <person name="Huh J.H."/>
            <person name="Kang B.-C."/>
            <person name="Yang T.-J."/>
            <person name="Lee Y.-H."/>
            <person name="Bennetzen J.L."/>
            <person name="Choi D."/>
        </authorList>
    </citation>
    <scope>NUCLEOTIDE SEQUENCE [LARGE SCALE GENOMIC DNA]</scope>
    <source>
        <strain evidence="2">cv. PBC81</strain>
    </source>
</reference>
<accession>A0A2G2VYN1</accession>
<evidence type="ECO:0000313" key="1">
    <source>
        <dbReference type="EMBL" id="PHT38085.1"/>
    </source>
</evidence>
<dbReference type="EMBL" id="MLFT02000009">
    <property type="protein sequence ID" value="PHT38085.1"/>
    <property type="molecule type" value="Genomic_DNA"/>
</dbReference>
<comment type="caution">
    <text evidence="1">The sequence shown here is derived from an EMBL/GenBank/DDBJ whole genome shotgun (WGS) entry which is preliminary data.</text>
</comment>
<organism evidence="1 2">
    <name type="scientific">Capsicum baccatum</name>
    <name type="common">Peruvian pepper</name>
    <dbReference type="NCBI Taxonomy" id="33114"/>
    <lineage>
        <taxon>Eukaryota</taxon>
        <taxon>Viridiplantae</taxon>
        <taxon>Streptophyta</taxon>
        <taxon>Embryophyta</taxon>
        <taxon>Tracheophyta</taxon>
        <taxon>Spermatophyta</taxon>
        <taxon>Magnoliopsida</taxon>
        <taxon>eudicotyledons</taxon>
        <taxon>Gunneridae</taxon>
        <taxon>Pentapetalae</taxon>
        <taxon>asterids</taxon>
        <taxon>lamiids</taxon>
        <taxon>Solanales</taxon>
        <taxon>Solanaceae</taxon>
        <taxon>Solanoideae</taxon>
        <taxon>Capsiceae</taxon>
        <taxon>Capsicum</taxon>
    </lineage>
</organism>
<gene>
    <name evidence="1" type="ORF">CQW23_21658</name>
</gene>
<dbReference type="AlphaFoldDB" id="A0A2G2VYN1"/>
<dbReference type="Proteomes" id="UP000224567">
    <property type="component" value="Unassembled WGS sequence"/>
</dbReference>
<dbReference type="GO" id="GO:0003723">
    <property type="term" value="F:RNA binding"/>
    <property type="evidence" value="ECO:0007669"/>
    <property type="project" value="InterPro"/>
</dbReference>
<dbReference type="GO" id="GO:0009982">
    <property type="term" value="F:pseudouridine synthase activity"/>
    <property type="evidence" value="ECO:0007669"/>
    <property type="project" value="InterPro"/>
</dbReference>
<reference evidence="1 2" key="1">
    <citation type="journal article" date="2017" name="Genome Biol.">
        <title>New reference genome sequences of hot pepper reveal the massive evolution of plant disease-resistance genes by retroduplication.</title>
        <authorList>
            <person name="Kim S."/>
            <person name="Park J."/>
            <person name="Yeom S.I."/>
            <person name="Kim Y.M."/>
            <person name="Seo E."/>
            <person name="Kim K.T."/>
            <person name="Kim M.S."/>
            <person name="Lee J.M."/>
            <person name="Cheong K."/>
            <person name="Shin H.S."/>
            <person name="Kim S.B."/>
            <person name="Han K."/>
            <person name="Lee J."/>
            <person name="Park M."/>
            <person name="Lee H.A."/>
            <person name="Lee H.Y."/>
            <person name="Lee Y."/>
            <person name="Oh S."/>
            <person name="Lee J.H."/>
            <person name="Choi E."/>
            <person name="Choi E."/>
            <person name="Lee S.E."/>
            <person name="Jeon J."/>
            <person name="Kim H."/>
            <person name="Choi G."/>
            <person name="Song H."/>
            <person name="Lee J."/>
            <person name="Lee S.C."/>
            <person name="Kwon J.K."/>
            <person name="Lee H.Y."/>
            <person name="Koo N."/>
            <person name="Hong Y."/>
            <person name="Kim R.W."/>
            <person name="Kang W.H."/>
            <person name="Huh J.H."/>
            <person name="Kang B.C."/>
            <person name="Yang T.J."/>
            <person name="Lee Y.H."/>
            <person name="Bennetzen J.L."/>
            <person name="Choi D."/>
        </authorList>
    </citation>
    <scope>NUCLEOTIDE SEQUENCE [LARGE SCALE GENOMIC DNA]</scope>
    <source>
        <strain evidence="2">cv. PBC81</strain>
    </source>
</reference>
<dbReference type="STRING" id="33114.A0A2G2VYN1"/>
<keyword evidence="2" id="KW-1185">Reference proteome</keyword>
<proteinExistence type="predicted"/>
<dbReference type="InterPro" id="IPR020095">
    <property type="entry name" value="PsdUridine_synth_TruA_C"/>
</dbReference>
<dbReference type="Gene3D" id="3.30.70.660">
    <property type="entry name" value="Pseudouridine synthase I, catalytic domain, C-terminal subdomain"/>
    <property type="match status" value="1"/>
</dbReference>
<protein>
    <submittedName>
        <fullName evidence="1">Uncharacterized protein</fullName>
    </submittedName>
</protein>